<keyword evidence="7" id="KW-0547">Nucleotide-binding</keyword>
<dbReference type="CDD" id="cd00641">
    <property type="entry name" value="GTP_cyclohydro2"/>
    <property type="match status" value="1"/>
</dbReference>
<dbReference type="EC" id="3.5.4.25" evidence="4"/>
<evidence type="ECO:0000256" key="2">
    <source>
        <dbReference type="ARBA" id="ARBA00004853"/>
    </source>
</evidence>
<evidence type="ECO:0000313" key="15">
    <source>
        <dbReference type="Proteomes" id="UP000198924"/>
    </source>
</evidence>
<keyword evidence="10" id="KW-0342">GTP-binding</keyword>
<keyword evidence="8 14" id="KW-0378">Hydrolase</keyword>
<keyword evidence="15" id="KW-1185">Reference proteome</keyword>
<gene>
    <name evidence="14" type="ORF">SAMN04488079_104211</name>
</gene>
<comment type="function">
    <text evidence="11">Catalyzes the conversion of GTP to 2,5-diamino-6-ribosylamino-4(3H)-pyrimidinone 5'-phosphate (DARP), formate and pyrophosphate.</text>
</comment>
<dbReference type="RefSeq" id="WP_245752815.1">
    <property type="nucleotide sequence ID" value="NZ_FOSH01000004.1"/>
</dbReference>
<evidence type="ECO:0000313" key="14">
    <source>
        <dbReference type="EMBL" id="SFK06807.1"/>
    </source>
</evidence>
<sequence>MNTNRPNLFTALLRRIKHCFRSSTDTSAVTIRTTVQLPIILADGSEAMAEMYSFSGLADGKEHFALKLGTPDPKHPLVRLHSECVTGDALGSARCDCGPQLQEALSLFNKEGGYLLYLRQEGRGIGLYEKLDAYRLQEQGHDTFTANLELGHNVDERDYQAAADILNALGLNQIMLMTNNPDKRQQLENAGIEVHGTRPTGVFANRHNHLYLQSKIHRANHQINIDELLSKP</sequence>
<dbReference type="PANTHER" id="PTHR21327">
    <property type="entry name" value="GTP CYCLOHYDROLASE II-RELATED"/>
    <property type="match status" value="1"/>
</dbReference>
<comment type="catalytic activity">
    <reaction evidence="12">
        <text>GTP + 4 H2O = 2,5-diamino-6-hydroxy-4-(5-phosphoribosylamino)-pyrimidine + formate + 2 phosphate + 3 H(+)</text>
        <dbReference type="Rhea" id="RHEA:23704"/>
        <dbReference type="ChEBI" id="CHEBI:15377"/>
        <dbReference type="ChEBI" id="CHEBI:15378"/>
        <dbReference type="ChEBI" id="CHEBI:15740"/>
        <dbReference type="ChEBI" id="CHEBI:37565"/>
        <dbReference type="ChEBI" id="CHEBI:43474"/>
        <dbReference type="ChEBI" id="CHEBI:58614"/>
        <dbReference type="EC" id="3.5.4.25"/>
    </reaction>
</comment>
<dbReference type="Pfam" id="PF00925">
    <property type="entry name" value="GTP_cyclohydro2"/>
    <property type="match status" value="1"/>
</dbReference>
<evidence type="ECO:0000256" key="1">
    <source>
        <dbReference type="ARBA" id="ARBA00001947"/>
    </source>
</evidence>
<dbReference type="InterPro" id="IPR032677">
    <property type="entry name" value="GTP_cyclohydro_II"/>
</dbReference>
<comment type="cofactor">
    <cofactor evidence="1">
        <name>Zn(2+)</name>
        <dbReference type="ChEBI" id="CHEBI:29105"/>
    </cofactor>
</comment>
<dbReference type="GO" id="GO:0009231">
    <property type="term" value="P:riboflavin biosynthetic process"/>
    <property type="evidence" value="ECO:0007669"/>
    <property type="project" value="UniProtKB-UniPathway"/>
</dbReference>
<evidence type="ECO:0000256" key="10">
    <source>
        <dbReference type="ARBA" id="ARBA00023134"/>
    </source>
</evidence>
<dbReference type="NCBIfam" id="NF001591">
    <property type="entry name" value="PRK00393.1"/>
    <property type="match status" value="1"/>
</dbReference>
<dbReference type="GO" id="GO:0046872">
    <property type="term" value="F:metal ion binding"/>
    <property type="evidence" value="ECO:0007669"/>
    <property type="project" value="UniProtKB-KW"/>
</dbReference>
<evidence type="ECO:0000256" key="12">
    <source>
        <dbReference type="ARBA" id="ARBA00049295"/>
    </source>
</evidence>
<dbReference type="UniPathway" id="UPA00275"/>
<dbReference type="AlphaFoldDB" id="A0A1I3WIW6"/>
<dbReference type="GO" id="GO:0005829">
    <property type="term" value="C:cytosol"/>
    <property type="evidence" value="ECO:0007669"/>
    <property type="project" value="TreeGrafter"/>
</dbReference>
<reference evidence="15" key="1">
    <citation type="submission" date="2016-10" db="EMBL/GenBank/DDBJ databases">
        <authorList>
            <person name="Varghese N."/>
            <person name="Submissions S."/>
        </authorList>
    </citation>
    <scope>NUCLEOTIDE SEQUENCE [LARGE SCALE GENOMIC DNA]</scope>
    <source>
        <strain evidence="15">DSM 11578</strain>
    </source>
</reference>
<dbReference type="GO" id="GO:0005525">
    <property type="term" value="F:GTP binding"/>
    <property type="evidence" value="ECO:0007669"/>
    <property type="project" value="UniProtKB-KW"/>
</dbReference>
<dbReference type="EMBL" id="FOSH01000004">
    <property type="protein sequence ID" value="SFK06807.1"/>
    <property type="molecule type" value="Genomic_DNA"/>
</dbReference>
<evidence type="ECO:0000256" key="7">
    <source>
        <dbReference type="ARBA" id="ARBA00022741"/>
    </source>
</evidence>
<evidence type="ECO:0000256" key="4">
    <source>
        <dbReference type="ARBA" id="ARBA00012762"/>
    </source>
</evidence>
<proteinExistence type="inferred from homology"/>
<evidence type="ECO:0000256" key="6">
    <source>
        <dbReference type="ARBA" id="ARBA00022723"/>
    </source>
</evidence>
<evidence type="ECO:0000256" key="9">
    <source>
        <dbReference type="ARBA" id="ARBA00022833"/>
    </source>
</evidence>
<dbReference type="GO" id="GO:0003935">
    <property type="term" value="F:GTP cyclohydrolase II activity"/>
    <property type="evidence" value="ECO:0007669"/>
    <property type="project" value="UniProtKB-EC"/>
</dbReference>
<organism evidence="14 15">
    <name type="scientific">Methylophaga sulfidovorans</name>
    <dbReference type="NCBI Taxonomy" id="45496"/>
    <lineage>
        <taxon>Bacteria</taxon>
        <taxon>Pseudomonadati</taxon>
        <taxon>Pseudomonadota</taxon>
        <taxon>Gammaproteobacteria</taxon>
        <taxon>Thiotrichales</taxon>
        <taxon>Piscirickettsiaceae</taxon>
        <taxon>Methylophaga</taxon>
    </lineage>
</organism>
<keyword evidence="9" id="KW-0862">Zinc</keyword>
<dbReference type="InterPro" id="IPR036144">
    <property type="entry name" value="RibA-like_sf"/>
</dbReference>
<dbReference type="STRING" id="45496.SAMN04488079_104211"/>
<dbReference type="Proteomes" id="UP000198924">
    <property type="component" value="Unassembled WGS sequence"/>
</dbReference>
<feature type="domain" description="GTP cyclohydrolase II" evidence="13">
    <location>
        <begin position="49"/>
        <end position="198"/>
    </location>
</feature>
<dbReference type="InterPro" id="IPR000926">
    <property type="entry name" value="RibA"/>
</dbReference>
<evidence type="ECO:0000256" key="8">
    <source>
        <dbReference type="ARBA" id="ARBA00022801"/>
    </source>
</evidence>
<evidence type="ECO:0000256" key="5">
    <source>
        <dbReference type="ARBA" id="ARBA00022619"/>
    </source>
</evidence>
<evidence type="ECO:0000256" key="3">
    <source>
        <dbReference type="ARBA" id="ARBA00005520"/>
    </source>
</evidence>
<evidence type="ECO:0000259" key="13">
    <source>
        <dbReference type="Pfam" id="PF00925"/>
    </source>
</evidence>
<comment type="pathway">
    <text evidence="2">Cofactor biosynthesis; riboflavin biosynthesis; 5-amino-6-(D-ribitylamino)uracil from GTP: step 1/4.</text>
</comment>
<protein>
    <recommendedName>
        <fullName evidence="4">GTP cyclohydrolase II</fullName>
        <ecNumber evidence="4">3.5.4.25</ecNumber>
    </recommendedName>
</protein>
<dbReference type="PANTHER" id="PTHR21327:SF18">
    <property type="entry name" value="3,4-DIHYDROXY-2-BUTANONE 4-PHOSPHATE SYNTHASE"/>
    <property type="match status" value="1"/>
</dbReference>
<evidence type="ECO:0000256" key="11">
    <source>
        <dbReference type="ARBA" id="ARBA00043932"/>
    </source>
</evidence>
<accession>A0A1I3WIW6</accession>
<comment type="similarity">
    <text evidence="3">In the N-terminal section; belongs to the DHBP synthase family.</text>
</comment>
<dbReference type="Gene3D" id="3.40.50.10990">
    <property type="entry name" value="GTP cyclohydrolase II"/>
    <property type="match status" value="1"/>
</dbReference>
<keyword evidence="5" id="KW-0686">Riboflavin biosynthesis</keyword>
<keyword evidence="6" id="KW-0479">Metal-binding</keyword>
<dbReference type="SUPFAM" id="SSF142695">
    <property type="entry name" value="RibA-like"/>
    <property type="match status" value="1"/>
</dbReference>
<name>A0A1I3WIW6_9GAMM</name>
<dbReference type="FunFam" id="3.40.50.10990:FF:000001">
    <property type="entry name" value="Riboflavin biosynthesis protein RibBA"/>
    <property type="match status" value="1"/>
</dbReference>